<evidence type="ECO:0000313" key="1">
    <source>
        <dbReference type="Proteomes" id="UP000695022"/>
    </source>
</evidence>
<keyword evidence="1" id="KW-1185">Reference proteome</keyword>
<protein>
    <submittedName>
        <fullName evidence="2">Uncharacterized protein LOC106814983</fullName>
    </submittedName>
</protein>
<dbReference type="Proteomes" id="UP000695022">
    <property type="component" value="Unplaced"/>
</dbReference>
<reference evidence="2" key="1">
    <citation type="submission" date="2025-08" db="UniProtKB">
        <authorList>
            <consortium name="RefSeq"/>
        </authorList>
    </citation>
    <scope>IDENTIFICATION</scope>
</reference>
<proteinExistence type="predicted"/>
<accession>A0ABM1ERP9</accession>
<gene>
    <name evidence="2" type="primary">LOC106814983</name>
</gene>
<dbReference type="RefSeq" id="XP_014674870.1">
    <property type="nucleotide sequence ID" value="XM_014819384.1"/>
</dbReference>
<dbReference type="GeneID" id="106814983"/>
<evidence type="ECO:0000313" key="2">
    <source>
        <dbReference type="RefSeq" id="XP_014674870.1"/>
    </source>
</evidence>
<name>A0ABM1ERP9_PRICU</name>
<sequence>MTPTHTHVTQRTITSPLEMLSRYILSGRIEDATAIVNGDDVKTIAVSIVDEDFVEEKTRVIAHILQIKKIQPGKKKALTRDFGGKVMKLEQPYDRLVLCRSFVGFVTFSFNWCSLHFRDITEGTLFYVYCRDEVKAAQVFLMRNCAWIGMTICIFEPV</sequence>
<organism evidence="1 2">
    <name type="scientific">Priapulus caudatus</name>
    <name type="common">Priapulid worm</name>
    <dbReference type="NCBI Taxonomy" id="37621"/>
    <lineage>
        <taxon>Eukaryota</taxon>
        <taxon>Metazoa</taxon>
        <taxon>Ecdysozoa</taxon>
        <taxon>Scalidophora</taxon>
        <taxon>Priapulida</taxon>
        <taxon>Priapulimorpha</taxon>
        <taxon>Priapulimorphida</taxon>
        <taxon>Priapulidae</taxon>
        <taxon>Priapulus</taxon>
    </lineage>
</organism>